<keyword evidence="1" id="KW-0560">Oxidoreductase</keyword>
<dbReference type="Gene3D" id="3.40.50.1970">
    <property type="match status" value="1"/>
</dbReference>
<protein>
    <submittedName>
        <fullName evidence="4">Iron-containing alcohol dehydrogenase</fullName>
    </submittedName>
</protein>
<dbReference type="PROSITE" id="PS00060">
    <property type="entry name" value="ADH_IRON_2"/>
    <property type="match status" value="1"/>
</dbReference>
<dbReference type="InterPro" id="IPR001670">
    <property type="entry name" value="ADH_Fe/GldA"/>
</dbReference>
<dbReference type="Pfam" id="PF25137">
    <property type="entry name" value="ADH_Fe_C"/>
    <property type="match status" value="1"/>
</dbReference>
<dbReference type="SUPFAM" id="SSF56796">
    <property type="entry name" value="Dehydroquinate synthase-like"/>
    <property type="match status" value="1"/>
</dbReference>
<gene>
    <name evidence="4" type="ORF">DW740_15575</name>
</gene>
<proteinExistence type="predicted"/>
<feature type="domain" description="Alcohol dehydrogenase iron-type/glycerol dehydrogenase GldA" evidence="2">
    <location>
        <begin position="9"/>
        <end position="180"/>
    </location>
</feature>
<evidence type="ECO:0000313" key="5">
    <source>
        <dbReference type="Proteomes" id="UP000283745"/>
    </source>
</evidence>
<dbReference type="Pfam" id="PF00465">
    <property type="entry name" value="Fe-ADH"/>
    <property type="match status" value="1"/>
</dbReference>
<evidence type="ECO:0000259" key="2">
    <source>
        <dbReference type="Pfam" id="PF00465"/>
    </source>
</evidence>
<evidence type="ECO:0000313" key="4">
    <source>
        <dbReference type="EMBL" id="RHE37212.1"/>
    </source>
</evidence>
<dbReference type="EMBL" id="QSKF01000015">
    <property type="protein sequence ID" value="RHE37212.1"/>
    <property type="molecule type" value="Genomic_DNA"/>
</dbReference>
<dbReference type="GO" id="GO:1990362">
    <property type="term" value="F:butanol dehydrogenase (NAD+) activity"/>
    <property type="evidence" value="ECO:0007669"/>
    <property type="project" value="InterPro"/>
</dbReference>
<dbReference type="InterPro" id="IPR018211">
    <property type="entry name" value="ADH_Fe_CS"/>
</dbReference>
<dbReference type="GO" id="GO:0005829">
    <property type="term" value="C:cytosol"/>
    <property type="evidence" value="ECO:0007669"/>
    <property type="project" value="TreeGrafter"/>
</dbReference>
<dbReference type="InterPro" id="IPR056798">
    <property type="entry name" value="ADH_Fe_C"/>
</dbReference>
<dbReference type="Gene3D" id="1.20.1090.10">
    <property type="entry name" value="Dehydroquinate synthase-like - alpha domain"/>
    <property type="match status" value="1"/>
</dbReference>
<feature type="domain" description="Fe-containing alcohol dehydrogenase-like C-terminal" evidence="3">
    <location>
        <begin position="194"/>
        <end position="391"/>
    </location>
</feature>
<organism evidence="4 5">
    <name type="scientific">Blautia obeum</name>
    <dbReference type="NCBI Taxonomy" id="40520"/>
    <lineage>
        <taxon>Bacteria</taxon>
        <taxon>Bacillati</taxon>
        <taxon>Bacillota</taxon>
        <taxon>Clostridia</taxon>
        <taxon>Lachnospirales</taxon>
        <taxon>Lachnospiraceae</taxon>
        <taxon>Blautia</taxon>
    </lineage>
</organism>
<dbReference type="PANTHER" id="PTHR43633:SF1">
    <property type="entry name" value="ALCOHOL DEHYDROGENASE YQHD"/>
    <property type="match status" value="1"/>
</dbReference>
<accession>A0A414J167</accession>
<reference evidence="4 5" key="1">
    <citation type="submission" date="2018-08" db="EMBL/GenBank/DDBJ databases">
        <title>A genome reference for cultivated species of the human gut microbiota.</title>
        <authorList>
            <person name="Zou Y."/>
            <person name="Xue W."/>
            <person name="Luo G."/>
        </authorList>
    </citation>
    <scope>NUCLEOTIDE SEQUENCE [LARGE SCALE GENOMIC DNA]</scope>
    <source>
        <strain evidence="4 5">AM28-23</strain>
    </source>
</reference>
<dbReference type="RefSeq" id="WP_118049640.1">
    <property type="nucleotide sequence ID" value="NZ_CABJFK010000015.1"/>
</dbReference>
<dbReference type="CDD" id="cd08187">
    <property type="entry name" value="BDH"/>
    <property type="match status" value="1"/>
</dbReference>
<comment type="caution">
    <text evidence="4">The sequence shown here is derived from an EMBL/GenBank/DDBJ whole genome shotgun (WGS) entry which is preliminary data.</text>
</comment>
<dbReference type="GO" id="GO:0008106">
    <property type="term" value="F:alcohol dehydrogenase (NADP+) activity"/>
    <property type="evidence" value="ECO:0007669"/>
    <property type="project" value="TreeGrafter"/>
</dbReference>
<dbReference type="InterPro" id="IPR044731">
    <property type="entry name" value="BDH-like"/>
</dbReference>
<name>A0A414J167_9FIRM</name>
<dbReference type="FunFam" id="3.40.50.1970:FF:000003">
    <property type="entry name" value="Alcohol dehydrogenase, iron-containing"/>
    <property type="match status" value="1"/>
</dbReference>
<evidence type="ECO:0000256" key="1">
    <source>
        <dbReference type="ARBA" id="ARBA00023002"/>
    </source>
</evidence>
<dbReference type="Proteomes" id="UP000283745">
    <property type="component" value="Unassembled WGS sequence"/>
</dbReference>
<dbReference type="AlphaFoldDB" id="A0A414J167"/>
<dbReference type="PANTHER" id="PTHR43633">
    <property type="entry name" value="ALCOHOL DEHYDROGENASE YQHD"/>
    <property type="match status" value="1"/>
</dbReference>
<evidence type="ECO:0000259" key="3">
    <source>
        <dbReference type="Pfam" id="PF25137"/>
    </source>
</evidence>
<dbReference type="GO" id="GO:1990002">
    <property type="term" value="F:methylglyoxal reductase (NADPH) (acetol producing) activity"/>
    <property type="evidence" value="ECO:0007669"/>
    <property type="project" value="TreeGrafter"/>
</dbReference>
<dbReference type="GO" id="GO:0046872">
    <property type="term" value="F:metal ion binding"/>
    <property type="evidence" value="ECO:0007669"/>
    <property type="project" value="InterPro"/>
</dbReference>
<sequence length="394" mass="43920">MRSFEYYTPTKVIFGKDTHLKIGEILKDYNCHKILIHYGGKSAVKSGLIDDIKKCLTDAGFDFVTLGGVVPNPRLSKVREGISLCRKENIDFILAVGGGSVIDSAKAIGYGVANPWTDVWNFFLKTEVPTACIPIGAIPTIAASGSEMSGSCVITNEDGWLKRGSTRSDLCRPKFTLMNPRLTYTLPEYQTESGCVDILMHTMERYFVNIETMEITDSISESLMQTVIYNARILLNEPGNYNARAEIMWAGSLSHNGLTGCGTGGGDWACHQLEHELGGMFDVTHGAGLSAIWGSWARYVYDANPERFAQFATNIFDIPYFADYESTALAGIEAMEDFFRSIHMPTNLRELGLDLTDEQIHELAFKCSFEDTRTIGIFKQLNMKDMEKIYMMAR</sequence>